<dbReference type="CDD" id="cd16917">
    <property type="entry name" value="HATPase_UhpB-NarQ-NarX-like"/>
    <property type="match status" value="1"/>
</dbReference>
<evidence type="ECO:0000256" key="5">
    <source>
        <dbReference type="ARBA" id="ARBA00022741"/>
    </source>
</evidence>
<evidence type="ECO:0000256" key="9">
    <source>
        <dbReference type="SAM" id="Phobius"/>
    </source>
</evidence>
<evidence type="ECO:0000256" key="7">
    <source>
        <dbReference type="ARBA" id="ARBA00022840"/>
    </source>
</evidence>
<evidence type="ECO:0000256" key="3">
    <source>
        <dbReference type="ARBA" id="ARBA00022553"/>
    </source>
</evidence>
<keyword evidence="5" id="KW-0547">Nucleotide-binding</keyword>
<evidence type="ECO:0000256" key="2">
    <source>
        <dbReference type="ARBA" id="ARBA00012438"/>
    </source>
</evidence>
<keyword evidence="3" id="KW-0597">Phosphoprotein</keyword>
<keyword evidence="10" id="KW-0732">Signal</keyword>
<dbReference type="InterPro" id="IPR050482">
    <property type="entry name" value="Sensor_HK_TwoCompSys"/>
</dbReference>
<dbReference type="InterPro" id="IPR011990">
    <property type="entry name" value="TPR-like_helical_dom_sf"/>
</dbReference>
<dbReference type="PANTHER" id="PTHR24421">
    <property type="entry name" value="NITRATE/NITRITE SENSOR PROTEIN NARX-RELATED"/>
    <property type="match status" value="1"/>
</dbReference>
<feature type="transmembrane region" description="Helical" evidence="9">
    <location>
        <begin position="347"/>
        <end position="367"/>
    </location>
</feature>
<dbReference type="RefSeq" id="WP_170311271.1">
    <property type="nucleotide sequence ID" value="NZ_SSHJ02000001.1"/>
</dbReference>
<evidence type="ECO:0000256" key="1">
    <source>
        <dbReference type="ARBA" id="ARBA00000085"/>
    </source>
</evidence>
<keyword evidence="9" id="KW-0472">Membrane</keyword>
<comment type="caution">
    <text evidence="12">The sequence shown here is derived from an EMBL/GenBank/DDBJ whole genome shotgun (WGS) entry which is preliminary data.</text>
</comment>
<dbReference type="EC" id="2.7.13.3" evidence="2"/>
<dbReference type="InterPro" id="IPR036890">
    <property type="entry name" value="HATPase_C_sf"/>
</dbReference>
<organism evidence="12 13">
    <name type="scientific">Pedobacter ureilyticus</name>
    <dbReference type="NCBI Taxonomy" id="1393051"/>
    <lineage>
        <taxon>Bacteria</taxon>
        <taxon>Pseudomonadati</taxon>
        <taxon>Bacteroidota</taxon>
        <taxon>Sphingobacteriia</taxon>
        <taxon>Sphingobacteriales</taxon>
        <taxon>Sphingobacteriaceae</taxon>
        <taxon>Pedobacter</taxon>
    </lineage>
</organism>
<proteinExistence type="predicted"/>
<dbReference type="PANTHER" id="PTHR24421:SF10">
    <property type="entry name" value="NITRATE_NITRITE SENSOR PROTEIN NARQ"/>
    <property type="match status" value="1"/>
</dbReference>
<accession>A0ABW9J3I2</accession>
<evidence type="ECO:0000313" key="12">
    <source>
        <dbReference type="EMBL" id="MFN0254348.1"/>
    </source>
</evidence>
<feature type="signal peptide" evidence="10">
    <location>
        <begin position="1"/>
        <end position="22"/>
    </location>
</feature>
<dbReference type="Pfam" id="PF07730">
    <property type="entry name" value="HisKA_3"/>
    <property type="match status" value="1"/>
</dbReference>
<keyword evidence="7" id="KW-0067">ATP-binding</keyword>
<dbReference type="Gene3D" id="3.30.565.10">
    <property type="entry name" value="Histidine kinase-like ATPase, C-terminal domain"/>
    <property type="match status" value="1"/>
</dbReference>
<dbReference type="Gene3D" id="1.25.40.10">
    <property type="entry name" value="Tetratricopeptide repeat domain"/>
    <property type="match status" value="1"/>
</dbReference>
<name>A0ABW9J3I2_9SPHI</name>
<comment type="catalytic activity">
    <reaction evidence="1">
        <text>ATP + protein L-histidine = ADP + protein N-phospho-L-histidine.</text>
        <dbReference type="EC" id="2.7.13.3"/>
    </reaction>
</comment>
<evidence type="ECO:0000259" key="11">
    <source>
        <dbReference type="PROSITE" id="PS50109"/>
    </source>
</evidence>
<reference evidence="12 13" key="1">
    <citation type="submission" date="2024-12" db="EMBL/GenBank/DDBJ databases">
        <authorList>
            <person name="Hu S."/>
        </authorList>
    </citation>
    <scope>NUCLEOTIDE SEQUENCE [LARGE SCALE GENOMIC DNA]</scope>
    <source>
        <strain evidence="12 13">THG-T11</strain>
    </source>
</reference>
<keyword evidence="8" id="KW-0902">Two-component regulatory system</keyword>
<dbReference type="InterPro" id="IPR005467">
    <property type="entry name" value="His_kinase_dom"/>
</dbReference>
<feature type="domain" description="Histidine kinase" evidence="11">
    <location>
        <begin position="514"/>
        <end position="603"/>
    </location>
</feature>
<dbReference type="Pfam" id="PF02518">
    <property type="entry name" value="HATPase_c"/>
    <property type="match status" value="1"/>
</dbReference>
<keyword evidence="4" id="KW-0808">Transferase</keyword>
<dbReference type="GO" id="GO:0016301">
    <property type="term" value="F:kinase activity"/>
    <property type="evidence" value="ECO:0007669"/>
    <property type="project" value="UniProtKB-KW"/>
</dbReference>
<dbReference type="SMART" id="SM00387">
    <property type="entry name" value="HATPase_c"/>
    <property type="match status" value="1"/>
</dbReference>
<evidence type="ECO:0000256" key="8">
    <source>
        <dbReference type="ARBA" id="ARBA00023012"/>
    </source>
</evidence>
<keyword evidence="13" id="KW-1185">Reference proteome</keyword>
<evidence type="ECO:0000256" key="4">
    <source>
        <dbReference type="ARBA" id="ARBA00022679"/>
    </source>
</evidence>
<dbReference type="PROSITE" id="PS50109">
    <property type="entry name" value="HIS_KIN"/>
    <property type="match status" value="1"/>
</dbReference>
<dbReference type="Proteomes" id="UP001517247">
    <property type="component" value="Unassembled WGS sequence"/>
</dbReference>
<dbReference type="SUPFAM" id="SSF55874">
    <property type="entry name" value="ATPase domain of HSP90 chaperone/DNA topoisomerase II/histidine kinase"/>
    <property type="match status" value="1"/>
</dbReference>
<dbReference type="Gene3D" id="1.20.5.1930">
    <property type="match status" value="1"/>
</dbReference>
<feature type="chain" id="PRO_5047268104" description="histidine kinase" evidence="10">
    <location>
        <begin position="23"/>
        <end position="607"/>
    </location>
</feature>
<evidence type="ECO:0000313" key="13">
    <source>
        <dbReference type="Proteomes" id="UP001517247"/>
    </source>
</evidence>
<keyword evidence="6 12" id="KW-0418">Kinase</keyword>
<keyword evidence="9" id="KW-1133">Transmembrane helix</keyword>
<keyword evidence="9" id="KW-0812">Transmembrane</keyword>
<evidence type="ECO:0000256" key="10">
    <source>
        <dbReference type="SAM" id="SignalP"/>
    </source>
</evidence>
<gene>
    <name evidence="12" type="ORF">E6A44_002110</name>
</gene>
<dbReference type="EMBL" id="SSHJ02000001">
    <property type="protein sequence ID" value="MFN0254348.1"/>
    <property type="molecule type" value="Genomic_DNA"/>
</dbReference>
<evidence type="ECO:0000256" key="6">
    <source>
        <dbReference type="ARBA" id="ARBA00022777"/>
    </source>
</evidence>
<dbReference type="InterPro" id="IPR011712">
    <property type="entry name" value="Sig_transdc_His_kin_sub3_dim/P"/>
</dbReference>
<dbReference type="InterPro" id="IPR003594">
    <property type="entry name" value="HATPase_dom"/>
</dbReference>
<protein>
    <recommendedName>
        <fullName evidence="2">histidine kinase</fullName>
        <ecNumber evidence="2">2.7.13.3</ecNumber>
    </recommendedName>
</protein>
<sequence length="607" mass="69551">MKRLKIIFCLLLFFTCYHSANAQIQQINRELKKINLIKDSVRLIESFNRLGALYRTRNADSCFYYALKAKQLATNVKYKDGQIDADLLIAFSFYKRGLYAEALELLGKVLPYYEQNNNIEKVIRTNLDMVEVLNKGIADKSKVVSILQKMFLTGKTLEKDSIMSQVYSLYCSRNSSLSADSVNYYLRKSDEIAYRYKDESMIIYNKIWKVRLLLLENQYKIAYPKIIKLISEAQYIGNSNLEINAHFLMSFYSDSNPKMALEHGYKAYGVANRSADNSLQIYILNFTLEIAKQLNDKDEIIKVYAELEKAMSGEWEKSRKFMGDYVKYNNIQVDNELLSKRTAQRTLWLIIISFLSAAAILSIYLVMLRQKRRVKAQIEALNDAADMQIIAMEEAKQQAVREEQRRLGQDLHDGLSSSIAAIKHQLEILLMDANDPELKGKLQKIQAETERAYTAARNKSHEWFSSADDQQEQSFENQIKILTDISLPDNRYNKTIQIDDNSLVGVDTDTRISLLRIIQEAVTNIIKHAKAKNIGILVYEEDDTLTLTINDDGVGLVESKSGNEKSSLGLDSIRRRVQFLNGETQIISNSKGTEINVSIPLAFKYGL</sequence>